<evidence type="ECO:0000259" key="5">
    <source>
        <dbReference type="PROSITE" id="PS51898"/>
    </source>
</evidence>
<accession>A0A073KMD6</accession>
<dbReference type="PANTHER" id="PTHR30349:SF64">
    <property type="entry name" value="PROPHAGE INTEGRASE INTD-RELATED"/>
    <property type="match status" value="1"/>
</dbReference>
<evidence type="ECO:0000256" key="2">
    <source>
        <dbReference type="ARBA" id="ARBA00022908"/>
    </source>
</evidence>
<feature type="domain" description="Tyr recombinase" evidence="5">
    <location>
        <begin position="88"/>
        <end position="283"/>
    </location>
</feature>
<dbReference type="InterPro" id="IPR050090">
    <property type="entry name" value="Tyrosine_recombinase_XerCD"/>
</dbReference>
<keyword evidence="2" id="KW-0229">DNA integration</keyword>
<name>A0A073KMD6_9BACI</name>
<comment type="caution">
    <text evidence="6">The sequence shown here is derived from an EMBL/GenBank/DDBJ whole genome shotgun (WGS) entry which is preliminary data.</text>
</comment>
<evidence type="ECO:0000256" key="4">
    <source>
        <dbReference type="ARBA" id="ARBA00023172"/>
    </source>
</evidence>
<keyword evidence="4" id="KW-0233">DNA recombination</keyword>
<dbReference type="InterPro" id="IPR010998">
    <property type="entry name" value="Integrase_recombinase_N"/>
</dbReference>
<dbReference type="Pfam" id="PF00589">
    <property type="entry name" value="Phage_integrase"/>
    <property type="match status" value="1"/>
</dbReference>
<dbReference type="GO" id="GO:0003677">
    <property type="term" value="F:DNA binding"/>
    <property type="evidence" value="ECO:0007669"/>
    <property type="project" value="UniProtKB-KW"/>
</dbReference>
<evidence type="ECO:0000256" key="1">
    <source>
        <dbReference type="ARBA" id="ARBA00008857"/>
    </source>
</evidence>
<dbReference type="GO" id="GO:0015074">
    <property type="term" value="P:DNA integration"/>
    <property type="evidence" value="ECO:0007669"/>
    <property type="project" value="UniProtKB-KW"/>
</dbReference>
<dbReference type="CDD" id="cd01189">
    <property type="entry name" value="INT_ICEBs1_C_like"/>
    <property type="match status" value="1"/>
</dbReference>
<evidence type="ECO:0000256" key="3">
    <source>
        <dbReference type="ARBA" id="ARBA00023125"/>
    </source>
</evidence>
<dbReference type="Gene3D" id="1.10.150.130">
    <property type="match status" value="1"/>
</dbReference>
<reference evidence="6 7" key="1">
    <citation type="submission" date="2014-06" db="EMBL/GenBank/DDBJ databases">
        <title>Draft genome sequence of Bacillus gaemokensis JCM 15801 (MCCC 1A00707).</title>
        <authorList>
            <person name="Lai Q."/>
            <person name="Liu Y."/>
            <person name="Shao Z."/>
        </authorList>
    </citation>
    <scope>NUCLEOTIDE SEQUENCE [LARGE SCALE GENOMIC DNA]</scope>
    <source>
        <strain evidence="6 7">JCM 15801</strain>
    </source>
</reference>
<dbReference type="Gene3D" id="1.10.443.10">
    <property type="entry name" value="Intergrase catalytic core"/>
    <property type="match status" value="1"/>
</dbReference>
<dbReference type="AlphaFoldDB" id="A0A073KMD6"/>
<gene>
    <name evidence="6" type="ORF">BAGA_08395</name>
</gene>
<comment type="similarity">
    <text evidence="1">Belongs to the 'phage' integrase family.</text>
</comment>
<dbReference type="InterPro" id="IPR004107">
    <property type="entry name" value="Integrase_SAM-like_N"/>
</dbReference>
<keyword evidence="7" id="KW-1185">Reference proteome</keyword>
<dbReference type="InterPro" id="IPR011010">
    <property type="entry name" value="DNA_brk_join_enz"/>
</dbReference>
<dbReference type="Pfam" id="PF14659">
    <property type="entry name" value="Phage_int_SAM_3"/>
    <property type="match status" value="1"/>
</dbReference>
<dbReference type="SUPFAM" id="SSF56349">
    <property type="entry name" value="DNA breaking-rejoining enzymes"/>
    <property type="match status" value="1"/>
</dbReference>
<organism evidence="6 7">
    <name type="scientific">Bacillus gaemokensis</name>
    <dbReference type="NCBI Taxonomy" id="574375"/>
    <lineage>
        <taxon>Bacteria</taxon>
        <taxon>Bacillati</taxon>
        <taxon>Bacillota</taxon>
        <taxon>Bacilli</taxon>
        <taxon>Bacillales</taxon>
        <taxon>Bacillaceae</taxon>
        <taxon>Bacillus</taxon>
        <taxon>Bacillus cereus group</taxon>
    </lineage>
</organism>
<dbReference type="InterPro" id="IPR013762">
    <property type="entry name" value="Integrase-like_cat_sf"/>
</dbReference>
<evidence type="ECO:0000313" key="7">
    <source>
        <dbReference type="Proteomes" id="UP000027778"/>
    </source>
</evidence>
<dbReference type="InterPro" id="IPR002104">
    <property type="entry name" value="Integrase_catalytic"/>
</dbReference>
<dbReference type="eggNOG" id="COG0582">
    <property type="taxonomic scope" value="Bacteria"/>
</dbReference>
<evidence type="ECO:0000313" key="6">
    <source>
        <dbReference type="EMBL" id="KEK23503.1"/>
    </source>
</evidence>
<dbReference type="GO" id="GO:0006310">
    <property type="term" value="P:DNA recombination"/>
    <property type="evidence" value="ECO:0007669"/>
    <property type="project" value="UniProtKB-KW"/>
</dbReference>
<keyword evidence="3" id="KW-0238">DNA-binding</keyword>
<proteinExistence type="inferred from homology"/>
<dbReference type="Proteomes" id="UP000027778">
    <property type="component" value="Unassembled WGS sequence"/>
</dbReference>
<dbReference type="PROSITE" id="PS51898">
    <property type="entry name" value="TYR_RECOMBINASE"/>
    <property type="match status" value="1"/>
</dbReference>
<sequence>MNVKSSTYKGYHSVITKHLTPNLGEIKLVKLNALQIQHFYKKISETTHPNMAHYIHRILTISLNQAVKLKLININPTTLVEIPKKEKTSFQVCDEDDIKHFLNITQKSRYHIAYILAITTGMRLGEILGLRWQDVDLKSKTISINQTLSPDNQLVLDTKTSSSRRLISIDERTIEALQKHKSKINIEKIRLGPSYIDHNLIVCTKIGNIICRGGFHDTFKTYIKKSGIKDIRFHDLRHTHAILLLKQGVHPKVVSERLGHKDIYITLNRYSHVLPGMQEAAIKMFSENLFG</sequence>
<protein>
    <submittedName>
        <fullName evidence="6">Integrase</fullName>
    </submittedName>
</protein>
<dbReference type="RefSeq" id="WP_033675496.1">
    <property type="nucleotide sequence ID" value="NZ_JOTM01000015.1"/>
</dbReference>
<dbReference type="PANTHER" id="PTHR30349">
    <property type="entry name" value="PHAGE INTEGRASE-RELATED"/>
    <property type="match status" value="1"/>
</dbReference>
<dbReference type="EMBL" id="JOTM01000015">
    <property type="protein sequence ID" value="KEK23503.1"/>
    <property type="molecule type" value="Genomic_DNA"/>
</dbReference>